<proteinExistence type="predicted"/>
<protein>
    <submittedName>
        <fullName evidence="1">DUF2487 family protein</fullName>
    </submittedName>
</protein>
<accession>A0A3A1UY88</accession>
<sequence>MKFSDITSEKWDELKPYLDTCLLPVTGMSGKESPYEATERLERLRDLLDLVEIPFKGRVVTYPACHYVTADEPFSKQLANWCDNLRAAGFQYIILASADQTVQLQGAGADLVLQADDEGEFPEQAEVSERIRALWRTNSP</sequence>
<dbReference type="OrthoDB" id="2678750at2"/>
<organism evidence="1 2">
    <name type="scientific">Paenibacillus nanensis</name>
    <dbReference type="NCBI Taxonomy" id="393251"/>
    <lineage>
        <taxon>Bacteria</taxon>
        <taxon>Bacillati</taxon>
        <taxon>Bacillota</taxon>
        <taxon>Bacilli</taxon>
        <taxon>Bacillales</taxon>
        <taxon>Paenibacillaceae</taxon>
        <taxon>Paenibacillus</taxon>
    </lineage>
</organism>
<dbReference type="InterPro" id="IPR019615">
    <property type="entry name" value="DUF2487"/>
</dbReference>
<dbReference type="AlphaFoldDB" id="A0A3A1UY88"/>
<comment type="caution">
    <text evidence="1">The sequence shown here is derived from an EMBL/GenBank/DDBJ whole genome shotgun (WGS) entry which is preliminary data.</text>
</comment>
<gene>
    <name evidence="1" type="ORF">D3P08_08685</name>
</gene>
<name>A0A3A1UY88_9BACL</name>
<dbReference type="Proteomes" id="UP000266482">
    <property type="component" value="Unassembled WGS sequence"/>
</dbReference>
<evidence type="ECO:0000313" key="1">
    <source>
        <dbReference type="EMBL" id="RIX53507.1"/>
    </source>
</evidence>
<dbReference type="Pfam" id="PF10673">
    <property type="entry name" value="DUF2487"/>
    <property type="match status" value="1"/>
</dbReference>
<evidence type="ECO:0000313" key="2">
    <source>
        <dbReference type="Proteomes" id="UP000266482"/>
    </source>
</evidence>
<reference evidence="1 2" key="1">
    <citation type="submission" date="2018-09" db="EMBL/GenBank/DDBJ databases">
        <title>Paenibacillus aracenensis nov. sp. isolated from a cave in southern Spain.</title>
        <authorList>
            <person name="Jurado V."/>
            <person name="Gutierrez-Patricio S."/>
            <person name="Gonzalez-Pimentel J.L."/>
            <person name="Miller A.Z."/>
            <person name="Laiz L."/>
            <person name="Saiz-Jimenez C."/>
        </authorList>
    </citation>
    <scope>NUCLEOTIDE SEQUENCE [LARGE SCALE GENOMIC DNA]</scope>
    <source>
        <strain evidence="1 2">DSM 22867</strain>
    </source>
</reference>
<dbReference type="EMBL" id="QXQA01000004">
    <property type="protein sequence ID" value="RIX53507.1"/>
    <property type="molecule type" value="Genomic_DNA"/>
</dbReference>
<keyword evidence="2" id="KW-1185">Reference proteome</keyword>
<dbReference type="RefSeq" id="WP_119599116.1">
    <property type="nucleotide sequence ID" value="NZ_QXQA01000004.1"/>
</dbReference>